<evidence type="ECO:0000256" key="1">
    <source>
        <dbReference type="SAM" id="MobiDB-lite"/>
    </source>
</evidence>
<keyword evidence="2" id="KW-0472">Membrane</keyword>
<protein>
    <recommendedName>
        <fullName evidence="5">Acetylserotonin methytransferase-like protein</fullName>
    </recommendedName>
</protein>
<feature type="compositionally biased region" description="Basic and acidic residues" evidence="1">
    <location>
        <begin position="41"/>
        <end position="58"/>
    </location>
</feature>
<feature type="region of interest" description="Disordered" evidence="1">
    <location>
        <begin position="193"/>
        <end position="212"/>
    </location>
</feature>
<dbReference type="OrthoDB" id="5383338at2759"/>
<organism evidence="3 4">
    <name type="scientific">Fusarium piperis</name>
    <dbReference type="NCBI Taxonomy" id="1435070"/>
    <lineage>
        <taxon>Eukaryota</taxon>
        <taxon>Fungi</taxon>
        <taxon>Dikarya</taxon>
        <taxon>Ascomycota</taxon>
        <taxon>Pezizomycotina</taxon>
        <taxon>Sordariomycetes</taxon>
        <taxon>Hypocreomycetidae</taxon>
        <taxon>Hypocreales</taxon>
        <taxon>Nectriaceae</taxon>
        <taxon>Fusarium</taxon>
        <taxon>Fusarium solani species complex</taxon>
    </lineage>
</organism>
<feature type="transmembrane region" description="Helical" evidence="2">
    <location>
        <begin position="561"/>
        <end position="585"/>
    </location>
</feature>
<dbReference type="EMBL" id="JAPEUR010000136">
    <property type="protein sequence ID" value="KAJ4318732.1"/>
    <property type="molecule type" value="Genomic_DNA"/>
</dbReference>
<feature type="compositionally biased region" description="Low complexity" evidence="1">
    <location>
        <begin position="14"/>
        <end position="25"/>
    </location>
</feature>
<feature type="region of interest" description="Disordered" evidence="1">
    <location>
        <begin position="1"/>
        <end position="167"/>
    </location>
</feature>
<dbReference type="AlphaFoldDB" id="A0A9W8WBI3"/>
<feature type="region of interest" description="Disordered" evidence="1">
    <location>
        <begin position="304"/>
        <end position="342"/>
    </location>
</feature>
<proteinExistence type="predicted"/>
<accession>A0A9W8WBI3</accession>
<feature type="region of interest" description="Disordered" evidence="1">
    <location>
        <begin position="508"/>
        <end position="537"/>
    </location>
</feature>
<keyword evidence="2" id="KW-1133">Transmembrane helix</keyword>
<feature type="compositionally biased region" description="Basic and acidic residues" evidence="1">
    <location>
        <begin position="508"/>
        <end position="524"/>
    </location>
</feature>
<feature type="compositionally biased region" description="Polar residues" evidence="1">
    <location>
        <begin position="193"/>
        <end position="202"/>
    </location>
</feature>
<dbReference type="Proteomes" id="UP001140502">
    <property type="component" value="Unassembled WGS sequence"/>
</dbReference>
<reference evidence="3" key="1">
    <citation type="submission" date="2022-10" db="EMBL/GenBank/DDBJ databases">
        <title>Tapping the CABI collections for fungal endophytes: first genome assemblies for Collariella, Neodidymelliopsis, Ascochyta clinopodiicola, Didymella pomorum, Didymosphaeria variabile, Neocosmospora piperis and Neocucurbitaria cava.</title>
        <authorList>
            <person name="Hill R."/>
        </authorList>
    </citation>
    <scope>NUCLEOTIDE SEQUENCE</scope>
    <source>
        <strain evidence="3">IMI 366586</strain>
    </source>
</reference>
<evidence type="ECO:0000256" key="2">
    <source>
        <dbReference type="SAM" id="Phobius"/>
    </source>
</evidence>
<feature type="compositionally biased region" description="Basic residues" evidence="1">
    <location>
        <begin position="26"/>
        <end position="40"/>
    </location>
</feature>
<keyword evidence="4" id="KW-1185">Reference proteome</keyword>
<evidence type="ECO:0000313" key="3">
    <source>
        <dbReference type="EMBL" id="KAJ4318732.1"/>
    </source>
</evidence>
<feature type="compositionally biased region" description="Polar residues" evidence="1">
    <location>
        <begin position="80"/>
        <end position="90"/>
    </location>
</feature>
<gene>
    <name evidence="3" type="ORF">N0V84_006725</name>
</gene>
<evidence type="ECO:0008006" key="5">
    <source>
        <dbReference type="Google" id="ProtNLM"/>
    </source>
</evidence>
<keyword evidence="2" id="KW-0812">Transmembrane</keyword>
<name>A0A9W8WBI3_9HYPO</name>
<sequence>MSSTPTPGGFSLFPSPNSSKPPSTSRTRHRRSESRRSRSSRRSESRERRAPTPHDRRAASPQAMSPEIPQQPASPHRNGRQSPRDFSQTPIEFEAIYRQQHEEAQVHLQRPQPAAEIPRHTDPDVIAGPSGDRFRSSIAKPPLSSDPSSEQPLRSIFPTYNPDVPLDQQVYAPTENRPAPVPRAVLSRQTYYETPTDFNTPNGPVRSPIVSPSSIQSIKSAWPRPQRLQQEPPLVPTISSTEQLKSLWKVANGWQASASEGRVYCLKLSQEKDAPVYNLSSASQPFYNLRLDPTSASAYVTLTRHDPNKPYKGPKPDTSSSASSIIRPSSSSTSSPKVTDGKHWQEALNTTLEEESRKHPPNDGLVALLMPTPATKVAIERSTDPTTVMMAERECARLVWDDDSSNHFLVHPALAAPFCVTIERSPAWSRVEYTLEHHESPQHLAKLTRDGTGSGWLEVDTGIASKIESYYIIDVAVAALMLVAAADEKNTPAVEAFEPPPPLFLTPKQERRLSKMSKREEKKHREEKKRRKMESFEIDVESQDESLGKGKSKEFEDKLPFLIRVVVKIVKGLFACFIWVLTLGFKCFGGVFKGMYKCVGSKY</sequence>
<feature type="compositionally biased region" description="Low complexity" evidence="1">
    <location>
        <begin position="318"/>
        <end position="336"/>
    </location>
</feature>
<evidence type="ECO:0000313" key="4">
    <source>
        <dbReference type="Proteomes" id="UP001140502"/>
    </source>
</evidence>
<comment type="caution">
    <text evidence="3">The sequence shown here is derived from an EMBL/GenBank/DDBJ whole genome shotgun (WGS) entry which is preliminary data.</text>
</comment>